<evidence type="ECO:0000256" key="1">
    <source>
        <dbReference type="SAM" id="SignalP"/>
    </source>
</evidence>
<keyword evidence="4" id="KW-1185">Reference proteome</keyword>
<reference evidence="4" key="1">
    <citation type="submission" date="2016-01" db="EMBL/GenBank/DDBJ databases">
        <authorList>
            <person name="Peeters C."/>
        </authorList>
    </citation>
    <scope>NUCLEOTIDE SEQUENCE [LARGE SCALE GENOMIC DNA]</scope>
</reference>
<dbReference type="RefSeq" id="WP_053567256.1">
    <property type="nucleotide sequence ID" value="NZ_FCNY02000001.1"/>
</dbReference>
<feature type="chain" id="PRO_5011118747" description="Rap1a immunity protein domain-containing protein" evidence="1">
    <location>
        <begin position="18"/>
        <end position="124"/>
    </location>
</feature>
<accession>A0A158F341</accession>
<sequence>MKRFIFLPLVVATWAFAQPSRDVHTINSGFLTGKAFRDAQPAIQQGYVMGLVDGLFLSPMFGAPERRPNQLQTCLLSLNLDNQQIVALVSRELDADPVTWSQSAHSTVFRALRQACVSHGYPFD</sequence>
<gene>
    <name evidence="3" type="ORF">AWB70_00505</name>
</gene>
<dbReference type="AlphaFoldDB" id="A0A158F341"/>
<dbReference type="EMBL" id="FCNY02000001">
    <property type="protein sequence ID" value="SAL14141.1"/>
    <property type="molecule type" value="Genomic_DNA"/>
</dbReference>
<dbReference type="Proteomes" id="UP000054740">
    <property type="component" value="Unassembled WGS sequence"/>
</dbReference>
<dbReference type="Pfam" id="PF18602">
    <property type="entry name" value="Rap1a"/>
    <property type="match status" value="1"/>
</dbReference>
<dbReference type="InterPro" id="IPR041238">
    <property type="entry name" value="Rap1a"/>
</dbReference>
<proteinExistence type="predicted"/>
<evidence type="ECO:0000313" key="3">
    <source>
        <dbReference type="EMBL" id="SAL14141.1"/>
    </source>
</evidence>
<feature type="domain" description="Rap1a immunity protein" evidence="2">
    <location>
        <begin position="38"/>
        <end position="115"/>
    </location>
</feature>
<organism evidence="3 4">
    <name type="scientific">Caballeronia cordobensis</name>
    <name type="common">Burkholderia cordobensis</name>
    <dbReference type="NCBI Taxonomy" id="1353886"/>
    <lineage>
        <taxon>Bacteria</taxon>
        <taxon>Pseudomonadati</taxon>
        <taxon>Pseudomonadota</taxon>
        <taxon>Betaproteobacteria</taxon>
        <taxon>Burkholderiales</taxon>
        <taxon>Burkholderiaceae</taxon>
        <taxon>Caballeronia</taxon>
    </lineage>
</organism>
<evidence type="ECO:0000313" key="4">
    <source>
        <dbReference type="Proteomes" id="UP000054740"/>
    </source>
</evidence>
<feature type="signal peptide" evidence="1">
    <location>
        <begin position="1"/>
        <end position="17"/>
    </location>
</feature>
<keyword evidence="1" id="KW-0732">Signal</keyword>
<protein>
    <recommendedName>
        <fullName evidence="2">Rap1a immunity protein domain-containing protein</fullName>
    </recommendedName>
</protein>
<evidence type="ECO:0000259" key="2">
    <source>
        <dbReference type="Pfam" id="PF18602"/>
    </source>
</evidence>
<name>A0A158F341_CABCO</name>